<dbReference type="AlphaFoldDB" id="A0A2Z7B8S1"/>
<accession>A0A2Z7B8S1</accession>
<sequence>MGMNRMFIRWTRARWAGPSPSLSLLKVDLDLITHNLQQTLTTLAPSGRPPLLSQKPPQPPPCAAATAAASLAGICSGQLDEENPSTPISSGLLVKADEGVSLPVVDLIDVVYRRLP</sequence>
<evidence type="ECO:0000313" key="3">
    <source>
        <dbReference type="Proteomes" id="UP000250235"/>
    </source>
</evidence>
<reference evidence="2 3" key="1">
    <citation type="journal article" date="2015" name="Proc. Natl. Acad. Sci. U.S.A.">
        <title>The resurrection genome of Boea hygrometrica: A blueprint for survival of dehydration.</title>
        <authorList>
            <person name="Xiao L."/>
            <person name="Yang G."/>
            <person name="Zhang L."/>
            <person name="Yang X."/>
            <person name="Zhao S."/>
            <person name="Ji Z."/>
            <person name="Zhou Q."/>
            <person name="Hu M."/>
            <person name="Wang Y."/>
            <person name="Chen M."/>
            <person name="Xu Y."/>
            <person name="Jin H."/>
            <person name="Xiao X."/>
            <person name="Hu G."/>
            <person name="Bao F."/>
            <person name="Hu Y."/>
            <person name="Wan P."/>
            <person name="Li L."/>
            <person name="Deng X."/>
            <person name="Kuang T."/>
            <person name="Xiang C."/>
            <person name="Zhu J.K."/>
            <person name="Oliver M.J."/>
            <person name="He Y."/>
        </authorList>
    </citation>
    <scope>NUCLEOTIDE SEQUENCE [LARGE SCALE GENOMIC DNA]</scope>
    <source>
        <strain evidence="3">cv. XS01</strain>
    </source>
</reference>
<dbReference type="EMBL" id="KV010186">
    <property type="protein sequence ID" value="KZV28090.1"/>
    <property type="molecule type" value="Genomic_DNA"/>
</dbReference>
<protein>
    <submittedName>
        <fullName evidence="2">Uncharacterized protein</fullName>
    </submittedName>
</protein>
<proteinExistence type="predicted"/>
<name>A0A2Z7B8S1_9LAMI</name>
<evidence type="ECO:0000313" key="2">
    <source>
        <dbReference type="EMBL" id="KZV28090.1"/>
    </source>
</evidence>
<organism evidence="2 3">
    <name type="scientific">Dorcoceras hygrometricum</name>
    <dbReference type="NCBI Taxonomy" id="472368"/>
    <lineage>
        <taxon>Eukaryota</taxon>
        <taxon>Viridiplantae</taxon>
        <taxon>Streptophyta</taxon>
        <taxon>Embryophyta</taxon>
        <taxon>Tracheophyta</taxon>
        <taxon>Spermatophyta</taxon>
        <taxon>Magnoliopsida</taxon>
        <taxon>eudicotyledons</taxon>
        <taxon>Gunneridae</taxon>
        <taxon>Pentapetalae</taxon>
        <taxon>asterids</taxon>
        <taxon>lamiids</taxon>
        <taxon>Lamiales</taxon>
        <taxon>Gesneriaceae</taxon>
        <taxon>Didymocarpoideae</taxon>
        <taxon>Trichosporeae</taxon>
        <taxon>Loxocarpinae</taxon>
        <taxon>Dorcoceras</taxon>
    </lineage>
</organism>
<gene>
    <name evidence="2" type="ORF">F511_15327</name>
</gene>
<keyword evidence="3" id="KW-1185">Reference proteome</keyword>
<evidence type="ECO:0000256" key="1">
    <source>
        <dbReference type="SAM" id="MobiDB-lite"/>
    </source>
</evidence>
<dbReference type="Proteomes" id="UP000250235">
    <property type="component" value="Unassembled WGS sequence"/>
</dbReference>
<feature type="region of interest" description="Disordered" evidence="1">
    <location>
        <begin position="43"/>
        <end position="63"/>
    </location>
</feature>